<keyword evidence="2" id="KW-0732">Signal</keyword>
<feature type="region of interest" description="Disordered" evidence="1">
    <location>
        <begin position="26"/>
        <end position="52"/>
    </location>
</feature>
<protein>
    <submittedName>
        <fullName evidence="3">Uncharacterized protein</fullName>
    </submittedName>
</protein>
<reference evidence="3 4" key="1">
    <citation type="submission" date="2021-01" db="EMBL/GenBank/DDBJ databases">
        <title>Whole genome shotgun sequence of Actinoplanes durhamensis NBRC 14914.</title>
        <authorList>
            <person name="Komaki H."/>
            <person name="Tamura T."/>
        </authorList>
    </citation>
    <scope>NUCLEOTIDE SEQUENCE [LARGE SCALE GENOMIC DNA]</scope>
    <source>
        <strain evidence="3 4">NBRC 14914</strain>
    </source>
</reference>
<evidence type="ECO:0000256" key="2">
    <source>
        <dbReference type="SAM" id="SignalP"/>
    </source>
</evidence>
<gene>
    <name evidence="3" type="ORF">Adu01nite_69030</name>
</gene>
<dbReference type="Proteomes" id="UP000637628">
    <property type="component" value="Unassembled WGS sequence"/>
</dbReference>
<accession>A0ABQ3Z6U2</accession>
<evidence type="ECO:0000313" key="3">
    <source>
        <dbReference type="EMBL" id="GIE05553.1"/>
    </source>
</evidence>
<sequence length="208" mass="21207">MRRVFPLILTVAVLAGCATAAPEDTPFSPAPVEAPSSPVSSPSRSAAPATTGPKLVDANISELKGFAIDLGVPVVVVTTGDAGAAYHLGSHPDGSVDFTGTAVTESTRMKLRAAKVRKRTEANKNTIVIVAAPAIAAGGAESCVTDKAKAVLRMETCRPGDATQAWRVTPAGDSGLFELAGAHTAIKVDQGRITDDGWSALETTAVTS</sequence>
<keyword evidence="4" id="KW-1185">Reference proteome</keyword>
<evidence type="ECO:0000256" key="1">
    <source>
        <dbReference type="SAM" id="MobiDB-lite"/>
    </source>
</evidence>
<evidence type="ECO:0000313" key="4">
    <source>
        <dbReference type="Proteomes" id="UP000637628"/>
    </source>
</evidence>
<proteinExistence type="predicted"/>
<dbReference type="PROSITE" id="PS51257">
    <property type="entry name" value="PROKAR_LIPOPROTEIN"/>
    <property type="match status" value="1"/>
</dbReference>
<comment type="caution">
    <text evidence="3">The sequence shown here is derived from an EMBL/GenBank/DDBJ whole genome shotgun (WGS) entry which is preliminary data.</text>
</comment>
<dbReference type="EMBL" id="BOML01000057">
    <property type="protein sequence ID" value="GIE05553.1"/>
    <property type="molecule type" value="Genomic_DNA"/>
</dbReference>
<feature type="chain" id="PRO_5045160370" evidence="2">
    <location>
        <begin position="21"/>
        <end position="208"/>
    </location>
</feature>
<name>A0ABQ3Z6U2_9ACTN</name>
<feature type="signal peptide" evidence="2">
    <location>
        <begin position="1"/>
        <end position="20"/>
    </location>
</feature>
<organism evidence="3 4">
    <name type="scientific">Paractinoplanes durhamensis</name>
    <dbReference type="NCBI Taxonomy" id="113563"/>
    <lineage>
        <taxon>Bacteria</taxon>
        <taxon>Bacillati</taxon>
        <taxon>Actinomycetota</taxon>
        <taxon>Actinomycetes</taxon>
        <taxon>Micromonosporales</taxon>
        <taxon>Micromonosporaceae</taxon>
        <taxon>Paractinoplanes</taxon>
    </lineage>
</organism>
<dbReference type="RefSeq" id="WP_203733369.1">
    <property type="nucleotide sequence ID" value="NZ_BAAATX010000009.1"/>
</dbReference>
<feature type="compositionally biased region" description="Low complexity" evidence="1">
    <location>
        <begin position="26"/>
        <end position="49"/>
    </location>
</feature>